<dbReference type="PANTHER" id="PTHR21581:SF33">
    <property type="entry name" value="D-ALANYL-D-ALANINE CARBOXYPEPTIDASE DACB"/>
    <property type="match status" value="1"/>
</dbReference>
<dbReference type="EC" id="3.4.16.4" evidence="4"/>
<dbReference type="SUPFAM" id="SSF56601">
    <property type="entry name" value="beta-lactamase/transpeptidase-like"/>
    <property type="match status" value="1"/>
</dbReference>
<keyword evidence="8" id="KW-0378">Hydrolase</keyword>
<dbReference type="InterPro" id="IPR012338">
    <property type="entry name" value="Beta-lactam/transpept-like"/>
</dbReference>
<dbReference type="InterPro" id="IPR018044">
    <property type="entry name" value="Peptidase_S11"/>
</dbReference>
<keyword evidence="7" id="KW-0732">Signal</keyword>
<evidence type="ECO:0000256" key="13">
    <source>
        <dbReference type="PIRSR" id="PIRSR618044-1"/>
    </source>
</evidence>
<dbReference type="EMBL" id="DVHU01000104">
    <property type="protein sequence ID" value="HIR94022.1"/>
    <property type="molecule type" value="Genomic_DNA"/>
</dbReference>
<evidence type="ECO:0000256" key="1">
    <source>
        <dbReference type="ARBA" id="ARBA00003217"/>
    </source>
</evidence>
<evidence type="ECO:0000256" key="3">
    <source>
        <dbReference type="ARBA" id="ARBA00007164"/>
    </source>
</evidence>
<evidence type="ECO:0000256" key="10">
    <source>
        <dbReference type="ARBA" id="ARBA00022984"/>
    </source>
</evidence>
<feature type="active site" evidence="13">
    <location>
        <position position="120"/>
    </location>
</feature>
<evidence type="ECO:0000256" key="14">
    <source>
        <dbReference type="PIRSR" id="PIRSR618044-2"/>
    </source>
</evidence>
<feature type="binding site" evidence="14">
    <location>
        <position position="235"/>
    </location>
    <ligand>
        <name>substrate</name>
    </ligand>
</feature>
<dbReference type="InterPro" id="IPR012907">
    <property type="entry name" value="Peptidase_S11_C"/>
</dbReference>
<dbReference type="GO" id="GO:0009002">
    <property type="term" value="F:serine-type D-Ala-D-Ala carboxypeptidase activity"/>
    <property type="evidence" value="ECO:0007669"/>
    <property type="project" value="UniProtKB-EC"/>
</dbReference>
<dbReference type="Gene3D" id="2.60.410.10">
    <property type="entry name" value="D-Ala-D-Ala carboxypeptidase, C-terminal domain"/>
    <property type="match status" value="1"/>
</dbReference>
<evidence type="ECO:0000259" key="16">
    <source>
        <dbReference type="SMART" id="SM00936"/>
    </source>
</evidence>
<name>A0A9D1EL77_9FIRM</name>
<dbReference type="GO" id="GO:0008360">
    <property type="term" value="P:regulation of cell shape"/>
    <property type="evidence" value="ECO:0007669"/>
    <property type="project" value="UniProtKB-KW"/>
</dbReference>
<evidence type="ECO:0000313" key="17">
    <source>
        <dbReference type="EMBL" id="HIR94022.1"/>
    </source>
</evidence>
<evidence type="ECO:0000256" key="6">
    <source>
        <dbReference type="ARBA" id="ARBA00022670"/>
    </source>
</evidence>
<feature type="active site" description="Proton acceptor" evidence="13">
    <location>
        <position position="68"/>
    </location>
</feature>
<dbReference type="Pfam" id="PF00768">
    <property type="entry name" value="Peptidase_S11"/>
    <property type="match status" value="1"/>
</dbReference>
<dbReference type="InterPro" id="IPR037167">
    <property type="entry name" value="Peptidase_S11_C_sf"/>
</dbReference>
<dbReference type="InterPro" id="IPR001967">
    <property type="entry name" value="Peptidase_S11_N"/>
</dbReference>
<evidence type="ECO:0000256" key="4">
    <source>
        <dbReference type="ARBA" id="ARBA00012448"/>
    </source>
</evidence>
<sequence length="407" mass="44743">MKKMSKVIAALGVFLQFFFLGIRAASGGEAPGPTELYAKAACLLDGDSGRVLYGKEENLALPMASTTKIMTCILVLESGTEEEMATVSSRAAGQPKVHLGVRKGETYRVGDLLYSLMLESHNDAAVILAEHVGTTVEGFAAMMNQKAEEIGCEDTYFITPNGLDASDDQGVHHTTAADLARIMRYCIRISPKKAEFLEITGTASYTFTDGSGSRSFSCYNHNTFLDMMEGALSGKTGFTADAGYCYVGALEREGRTFIVALLACGWPNNKTYKWSDTKKLMVYGLENYQYRDVFQKGQEFPALPVSGGQAELVDELPRVQVGLNIPSEEQQLTLLLREDEEVRVETELPQALAAPVEAGSPVGAVRYYLGEELVGEYPLYTLSQVKKIDFDWCFDIIKKRFLHAVRE</sequence>
<feature type="active site" description="Acyl-ester intermediate" evidence="13">
    <location>
        <position position="65"/>
    </location>
</feature>
<dbReference type="Gene3D" id="3.40.710.10">
    <property type="entry name" value="DD-peptidase/beta-lactamase superfamily"/>
    <property type="match status" value="1"/>
</dbReference>
<dbReference type="AlphaFoldDB" id="A0A9D1EL77"/>
<protein>
    <recommendedName>
        <fullName evidence="4">serine-type D-Ala-D-Ala carboxypeptidase</fullName>
        <ecNumber evidence="4">3.4.16.4</ecNumber>
    </recommendedName>
</protein>
<evidence type="ECO:0000256" key="2">
    <source>
        <dbReference type="ARBA" id="ARBA00004752"/>
    </source>
</evidence>
<evidence type="ECO:0000256" key="9">
    <source>
        <dbReference type="ARBA" id="ARBA00022960"/>
    </source>
</evidence>
<proteinExistence type="inferred from homology"/>
<evidence type="ECO:0000256" key="15">
    <source>
        <dbReference type="RuleBase" id="RU004016"/>
    </source>
</evidence>
<accession>A0A9D1EL77</accession>
<comment type="similarity">
    <text evidence="3 15">Belongs to the peptidase S11 family.</text>
</comment>
<comment type="catalytic activity">
    <reaction evidence="12">
        <text>Preferential cleavage: (Ac)2-L-Lys-D-Ala-|-D-Ala. Also transpeptidation of peptidyl-alanyl moieties that are N-acyl substituents of D-alanine.</text>
        <dbReference type="EC" id="3.4.16.4"/>
    </reaction>
</comment>
<evidence type="ECO:0000256" key="5">
    <source>
        <dbReference type="ARBA" id="ARBA00022645"/>
    </source>
</evidence>
<reference evidence="17" key="1">
    <citation type="submission" date="2020-10" db="EMBL/GenBank/DDBJ databases">
        <authorList>
            <person name="Gilroy R."/>
        </authorList>
    </citation>
    <scope>NUCLEOTIDE SEQUENCE</scope>
    <source>
        <strain evidence="17">ChiSxjej1B13-7041</strain>
    </source>
</reference>
<comment type="caution">
    <text evidence="17">The sequence shown here is derived from an EMBL/GenBank/DDBJ whole genome shotgun (WGS) entry which is preliminary data.</text>
</comment>
<keyword evidence="9" id="KW-0133">Cell shape</keyword>
<evidence type="ECO:0000256" key="7">
    <source>
        <dbReference type="ARBA" id="ARBA00022729"/>
    </source>
</evidence>
<comment type="pathway">
    <text evidence="2">Cell wall biogenesis; peptidoglycan biosynthesis.</text>
</comment>
<reference evidence="17" key="2">
    <citation type="journal article" date="2021" name="PeerJ">
        <title>Extensive microbial diversity within the chicken gut microbiome revealed by metagenomics and culture.</title>
        <authorList>
            <person name="Gilroy R."/>
            <person name="Ravi A."/>
            <person name="Getino M."/>
            <person name="Pursley I."/>
            <person name="Horton D.L."/>
            <person name="Alikhan N.F."/>
            <person name="Baker D."/>
            <person name="Gharbi K."/>
            <person name="Hall N."/>
            <person name="Watson M."/>
            <person name="Adriaenssens E.M."/>
            <person name="Foster-Nyarko E."/>
            <person name="Jarju S."/>
            <person name="Secka A."/>
            <person name="Antonio M."/>
            <person name="Oren A."/>
            <person name="Chaudhuri R.R."/>
            <person name="La Ragione R."/>
            <person name="Hildebrand F."/>
            <person name="Pallen M.J."/>
        </authorList>
    </citation>
    <scope>NUCLEOTIDE SEQUENCE</scope>
    <source>
        <strain evidence="17">ChiSxjej1B13-7041</strain>
    </source>
</reference>
<dbReference type="GO" id="GO:0006508">
    <property type="term" value="P:proteolysis"/>
    <property type="evidence" value="ECO:0007669"/>
    <property type="project" value="UniProtKB-KW"/>
</dbReference>
<organism evidence="17 18">
    <name type="scientific">Candidatus Egerieimonas intestinavium</name>
    <dbReference type="NCBI Taxonomy" id="2840777"/>
    <lineage>
        <taxon>Bacteria</taxon>
        <taxon>Bacillati</taxon>
        <taxon>Bacillota</taxon>
        <taxon>Clostridia</taxon>
        <taxon>Lachnospirales</taxon>
        <taxon>Lachnospiraceae</taxon>
        <taxon>Lachnospiraceae incertae sedis</taxon>
        <taxon>Candidatus Egerieimonas</taxon>
    </lineage>
</organism>
<gene>
    <name evidence="17" type="ORF">IAB98_11455</name>
</gene>
<dbReference type="Proteomes" id="UP000886841">
    <property type="component" value="Unassembled WGS sequence"/>
</dbReference>
<dbReference type="PRINTS" id="PR00725">
    <property type="entry name" value="DADACBPTASE1"/>
</dbReference>
<dbReference type="SUPFAM" id="SSF69189">
    <property type="entry name" value="Penicillin-binding protein associated domain"/>
    <property type="match status" value="1"/>
</dbReference>
<evidence type="ECO:0000256" key="12">
    <source>
        <dbReference type="ARBA" id="ARBA00034000"/>
    </source>
</evidence>
<keyword evidence="10" id="KW-0573">Peptidoglycan synthesis</keyword>
<feature type="domain" description="Peptidase S11 D-Ala-D-Ala carboxypeptidase A C-terminal" evidence="16">
    <location>
        <begin position="288"/>
        <end position="387"/>
    </location>
</feature>
<dbReference type="SMART" id="SM00936">
    <property type="entry name" value="PBP5_C"/>
    <property type="match status" value="1"/>
</dbReference>
<dbReference type="InterPro" id="IPR015956">
    <property type="entry name" value="Peniciliin-bd_prot_C_sf"/>
</dbReference>
<dbReference type="PANTHER" id="PTHR21581">
    <property type="entry name" value="D-ALANYL-D-ALANINE CARBOXYPEPTIDASE"/>
    <property type="match status" value="1"/>
</dbReference>
<evidence type="ECO:0000256" key="8">
    <source>
        <dbReference type="ARBA" id="ARBA00022801"/>
    </source>
</evidence>
<comment type="function">
    <text evidence="1">Removes C-terminal D-alanyl residues from sugar-peptide cell wall precursors.</text>
</comment>
<evidence type="ECO:0000313" key="18">
    <source>
        <dbReference type="Proteomes" id="UP000886841"/>
    </source>
</evidence>
<keyword evidence="11" id="KW-0961">Cell wall biogenesis/degradation</keyword>
<dbReference type="Pfam" id="PF07943">
    <property type="entry name" value="PBP5_C"/>
    <property type="match status" value="1"/>
</dbReference>
<dbReference type="GO" id="GO:0071555">
    <property type="term" value="P:cell wall organization"/>
    <property type="evidence" value="ECO:0007669"/>
    <property type="project" value="UniProtKB-KW"/>
</dbReference>
<keyword evidence="5 17" id="KW-0121">Carboxypeptidase</keyword>
<keyword evidence="6" id="KW-0645">Protease</keyword>
<evidence type="ECO:0000256" key="11">
    <source>
        <dbReference type="ARBA" id="ARBA00023316"/>
    </source>
</evidence>
<dbReference type="GO" id="GO:0009252">
    <property type="term" value="P:peptidoglycan biosynthetic process"/>
    <property type="evidence" value="ECO:0007669"/>
    <property type="project" value="UniProtKB-KW"/>
</dbReference>